<dbReference type="PROSITE" id="PS00107">
    <property type="entry name" value="PROTEIN_KINASE_ATP"/>
    <property type="match status" value="1"/>
</dbReference>
<dbReference type="Gene3D" id="2.120.10.80">
    <property type="entry name" value="Kelch-type beta propeller"/>
    <property type="match status" value="1"/>
</dbReference>
<name>A0AAN0K085_AMPQE</name>
<dbReference type="RefSeq" id="XP_019862775.1">
    <property type="nucleotide sequence ID" value="XM_020007216.1"/>
</dbReference>
<dbReference type="PANTHER" id="PTHR23244">
    <property type="entry name" value="KELCH REPEAT DOMAIN"/>
    <property type="match status" value="1"/>
</dbReference>
<keyword evidence="1" id="KW-0067">ATP-binding</keyword>
<keyword evidence="1" id="KW-0547">Nucleotide-binding</keyword>
<accession>A0AAN0K085</accession>
<feature type="region of interest" description="Disordered" evidence="2">
    <location>
        <begin position="388"/>
        <end position="418"/>
    </location>
</feature>
<dbReference type="Proteomes" id="UP000007879">
    <property type="component" value="Unassembled WGS sequence"/>
</dbReference>
<dbReference type="GO" id="GO:0005524">
    <property type="term" value="F:ATP binding"/>
    <property type="evidence" value="ECO:0007669"/>
    <property type="project" value="UniProtKB-UniRule"/>
</dbReference>
<dbReference type="GeneID" id="109591491"/>
<evidence type="ECO:0008006" key="5">
    <source>
        <dbReference type="Google" id="ProtNLM"/>
    </source>
</evidence>
<dbReference type="InterPro" id="IPR017441">
    <property type="entry name" value="Protein_kinase_ATP_BS"/>
</dbReference>
<reference evidence="3" key="2">
    <citation type="submission" date="2024-06" db="UniProtKB">
        <authorList>
            <consortium name="EnsemblMetazoa"/>
        </authorList>
    </citation>
    <scope>IDENTIFICATION</scope>
</reference>
<evidence type="ECO:0000256" key="2">
    <source>
        <dbReference type="SAM" id="MobiDB-lite"/>
    </source>
</evidence>
<reference evidence="4" key="1">
    <citation type="journal article" date="2010" name="Nature">
        <title>The Amphimedon queenslandica genome and the evolution of animal complexity.</title>
        <authorList>
            <person name="Srivastava M."/>
            <person name="Simakov O."/>
            <person name="Chapman J."/>
            <person name="Fahey B."/>
            <person name="Gauthier M.E."/>
            <person name="Mitros T."/>
            <person name="Richards G.S."/>
            <person name="Conaco C."/>
            <person name="Dacre M."/>
            <person name="Hellsten U."/>
            <person name="Larroux C."/>
            <person name="Putnam N.H."/>
            <person name="Stanke M."/>
            <person name="Adamska M."/>
            <person name="Darling A."/>
            <person name="Degnan S.M."/>
            <person name="Oakley T.H."/>
            <person name="Plachetzki D.C."/>
            <person name="Zhai Y."/>
            <person name="Adamski M."/>
            <person name="Calcino A."/>
            <person name="Cummins S.F."/>
            <person name="Goodstein D.M."/>
            <person name="Harris C."/>
            <person name="Jackson D.J."/>
            <person name="Leys S.P."/>
            <person name="Shu S."/>
            <person name="Woodcroft B.J."/>
            <person name="Vervoort M."/>
            <person name="Kosik K.S."/>
            <person name="Manning G."/>
            <person name="Degnan B.M."/>
            <person name="Rokhsar D.S."/>
        </authorList>
    </citation>
    <scope>NUCLEOTIDE SEQUENCE [LARGE SCALE GENOMIC DNA]</scope>
</reference>
<dbReference type="SUPFAM" id="SSF117281">
    <property type="entry name" value="Kelch motif"/>
    <property type="match status" value="1"/>
</dbReference>
<evidence type="ECO:0000256" key="1">
    <source>
        <dbReference type="PROSITE-ProRule" id="PRU10141"/>
    </source>
</evidence>
<evidence type="ECO:0000313" key="3">
    <source>
        <dbReference type="EnsemblMetazoa" id="XP_019862775.1"/>
    </source>
</evidence>
<dbReference type="PANTHER" id="PTHR23244:SF471">
    <property type="entry name" value="GUANINE NUCLEOTIDE-BINDING PROTEIN SUBUNIT BETA 1-RELATED"/>
    <property type="match status" value="1"/>
</dbReference>
<dbReference type="InterPro" id="IPR015915">
    <property type="entry name" value="Kelch-typ_b-propeller"/>
</dbReference>
<sequence>MNEMMAALMRALKPAKAVPSPPVKNYEPAKRLNHSTVLVGDCLYMWGGERDDRLKEHNIEIERRDSSFVEVLHLPTGRWEQKPTTGDPPLGIMKYAAVAIGNEIFYYGGRCSHFHYDVNVLYSLNVDTLKWRKVVPTNPEDGPKRKDSCGMIAVKIEGEDYLVIIEPGSIHYFRIATGQWISPKVTGDDISRIYDFNLMSVDDTSAILLEDHHDNISDNYVHRLTFTKGSVVFECIFYGRMVLDAPWFVHPNRSVLLTSPSGLKLLAIGDSQCETFDINKTNWKKVDVPESVKNRNVHSLSVWNEDTTNTWIIEFGEHWGGASLSDTAFLNIRYTAGGDISVRTYSLREYQEEMGKRRRSVEQEVSQKRERIMEERHQQEIQQLHLQMEERDQQAREREREMEKQLQERERESQEIERQLRGELQQFEQRERQLQEEVQELRTQNDEREKQFQEREQELQQQLEQSAQQLEEKDRQLEEQESAWVVNGDEIRMTETVLGNGGYGEVRVATFRGLRVAAKSLHRVILSPY</sequence>
<keyword evidence="4" id="KW-1185">Reference proteome</keyword>
<protein>
    <recommendedName>
        <fullName evidence="5">Protein kinase domain-containing protein</fullName>
    </recommendedName>
</protein>
<dbReference type="AlphaFoldDB" id="A0AAN0K085"/>
<organism evidence="3 4">
    <name type="scientific">Amphimedon queenslandica</name>
    <name type="common">Sponge</name>
    <dbReference type="NCBI Taxonomy" id="400682"/>
    <lineage>
        <taxon>Eukaryota</taxon>
        <taxon>Metazoa</taxon>
        <taxon>Porifera</taxon>
        <taxon>Demospongiae</taxon>
        <taxon>Heteroscleromorpha</taxon>
        <taxon>Haplosclerida</taxon>
        <taxon>Niphatidae</taxon>
        <taxon>Amphimedon</taxon>
    </lineage>
</organism>
<dbReference type="Pfam" id="PF24681">
    <property type="entry name" value="Kelch_KLHDC2_KLHL20_DRC7"/>
    <property type="match status" value="1"/>
</dbReference>
<proteinExistence type="predicted"/>
<dbReference type="KEGG" id="aqu:109591491"/>
<evidence type="ECO:0000313" key="4">
    <source>
        <dbReference type="Proteomes" id="UP000007879"/>
    </source>
</evidence>
<feature type="binding site" evidence="1">
    <location>
        <position position="519"/>
    </location>
    <ligand>
        <name>ATP</name>
        <dbReference type="ChEBI" id="CHEBI:30616"/>
    </ligand>
</feature>
<dbReference type="EnsemblMetazoa" id="XM_020007216.1">
    <property type="protein sequence ID" value="XP_019862775.1"/>
    <property type="gene ID" value="LOC109591491"/>
</dbReference>